<evidence type="ECO:0000313" key="2">
    <source>
        <dbReference type="EMBL" id="KAK7316968.1"/>
    </source>
</evidence>
<evidence type="ECO:0000256" key="1">
    <source>
        <dbReference type="SAM" id="MobiDB-lite"/>
    </source>
</evidence>
<proteinExistence type="predicted"/>
<reference evidence="2 3" key="1">
    <citation type="submission" date="2024-01" db="EMBL/GenBank/DDBJ databases">
        <title>The genomes of 5 underutilized Papilionoideae crops provide insights into root nodulation and disease resistance.</title>
        <authorList>
            <person name="Yuan L."/>
        </authorList>
    </citation>
    <scope>NUCLEOTIDE SEQUENCE [LARGE SCALE GENOMIC DNA]</scope>
    <source>
        <strain evidence="2">LY-2023</strain>
        <tissue evidence="2">Leaf</tissue>
    </source>
</reference>
<protein>
    <submittedName>
        <fullName evidence="2">Uncharacterized protein</fullName>
    </submittedName>
</protein>
<sequence length="67" mass="7440">MELGMRDGAQFHEQGGRNSRGPAGLGGGSPERKVASVEVDEQIERKKMRWVDKNEENGLMKIIKMGL</sequence>
<name>A0AAN9Q2Z1_CLITE</name>
<comment type="caution">
    <text evidence="2">The sequence shown here is derived from an EMBL/GenBank/DDBJ whole genome shotgun (WGS) entry which is preliminary data.</text>
</comment>
<accession>A0AAN9Q2Z1</accession>
<organism evidence="2 3">
    <name type="scientific">Clitoria ternatea</name>
    <name type="common">Butterfly pea</name>
    <dbReference type="NCBI Taxonomy" id="43366"/>
    <lineage>
        <taxon>Eukaryota</taxon>
        <taxon>Viridiplantae</taxon>
        <taxon>Streptophyta</taxon>
        <taxon>Embryophyta</taxon>
        <taxon>Tracheophyta</taxon>
        <taxon>Spermatophyta</taxon>
        <taxon>Magnoliopsida</taxon>
        <taxon>eudicotyledons</taxon>
        <taxon>Gunneridae</taxon>
        <taxon>Pentapetalae</taxon>
        <taxon>rosids</taxon>
        <taxon>fabids</taxon>
        <taxon>Fabales</taxon>
        <taxon>Fabaceae</taxon>
        <taxon>Papilionoideae</taxon>
        <taxon>50 kb inversion clade</taxon>
        <taxon>NPAAA clade</taxon>
        <taxon>indigoferoid/millettioid clade</taxon>
        <taxon>Phaseoleae</taxon>
        <taxon>Clitoria</taxon>
    </lineage>
</organism>
<keyword evidence="3" id="KW-1185">Reference proteome</keyword>
<dbReference type="Proteomes" id="UP001359559">
    <property type="component" value="Unassembled WGS sequence"/>
</dbReference>
<gene>
    <name evidence="2" type="ORF">RJT34_00812</name>
</gene>
<feature type="region of interest" description="Disordered" evidence="1">
    <location>
        <begin position="1"/>
        <end position="39"/>
    </location>
</feature>
<dbReference type="AlphaFoldDB" id="A0AAN9Q2Z1"/>
<dbReference type="EMBL" id="JAYKXN010000001">
    <property type="protein sequence ID" value="KAK7316968.1"/>
    <property type="molecule type" value="Genomic_DNA"/>
</dbReference>
<evidence type="ECO:0000313" key="3">
    <source>
        <dbReference type="Proteomes" id="UP001359559"/>
    </source>
</evidence>